<dbReference type="AlphaFoldDB" id="A0A4Z2GF82"/>
<organism evidence="2 3">
    <name type="scientific">Liparis tanakae</name>
    <name type="common">Tanaka's snailfish</name>
    <dbReference type="NCBI Taxonomy" id="230148"/>
    <lineage>
        <taxon>Eukaryota</taxon>
        <taxon>Metazoa</taxon>
        <taxon>Chordata</taxon>
        <taxon>Craniata</taxon>
        <taxon>Vertebrata</taxon>
        <taxon>Euteleostomi</taxon>
        <taxon>Actinopterygii</taxon>
        <taxon>Neopterygii</taxon>
        <taxon>Teleostei</taxon>
        <taxon>Neoteleostei</taxon>
        <taxon>Acanthomorphata</taxon>
        <taxon>Eupercaria</taxon>
        <taxon>Perciformes</taxon>
        <taxon>Cottioidei</taxon>
        <taxon>Cottales</taxon>
        <taxon>Liparidae</taxon>
        <taxon>Liparis</taxon>
    </lineage>
</organism>
<sequence length="77" mass="8916">MAIMKLTMLSMFRVSVCWMSLRRWLGNVWKVITSSASRNRINITSSVCASYESYLLDDVFQDLQTKVSHYSWLGFVG</sequence>
<evidence type="ECO:0000313" key="3">
    <source>
        <dbReference type="Proteomes" id="UP000314294"/>
    </source>
</evidence>
<keyword evidence="3" id="KW-1185">Reference proteome</keyword>
<reference evidence="2 3" key="1">
    <citation type="submission" date="2019-03" db="EMBL/GenBank/DDBJ databases">
        <title>First draft genome of Liparis tanakae, snailfish: a comprehensive survey of snailfish specific genes.</title>
        <authorList>
            <person name="Kim W."/>
            <person name="Song I."/>
            <person name="Jeong J.-H."/>
            <person name="Kim D."/>
            <person name="Kim S."/>
            <person name="Ryu S."/>
            <person name="Song J.Y."/>
            <person name="Lee S.K."/>
        </authorList>
    </citation>
    <scope>NUCLEOTIDE SEQUENCE [LARGE SCALE GENOMIC DNA]</scope>
    <source>
        <tissue evidence="2">Muscle</tissue>
    </source>
</reference>
<evidence type="ECO:0000313" key="2">
    <source>
        <dbReference type="EMBL" id="TNN51553.1"/>
    </source>
</evidence>
<gene>
    <name evidence="2" type="ORF">EYF80_038242</name>
</gene>
<dbReference type="Proteomes" id="UP000314294">
    <property type="component" value="Unassembled WGS sequence"/>
</dbReference>
<evidence type="ECO:0000256" key="1">
    <source>
        <dbReference type="SAM" id="SignalP"/>
    </source>
</evidence>
<name>A0A4Z2GF82_9TELE</name>
<accession>A0A4Z2GF82</accession>
<feature type="signal peptide" evidence="1">
    <location>
        <begin position="1"/>
        <end position="18"/>
    </location>
</feature>
<evidence type="ECO:0008006" key="4">
    <source>
        <dbReference type="Google" id="ProtNLM"/>
    </source>
</evidence>
<feature type="chain" id="PRO_5021205128" description="Secreted protein" evidence="1">
    <location>
        <begin position="19"/>
        <end position="77"/>
    </location>
</feature>
<comment type="caution">
    <text evidence="2">The sequence shown here is derived from an EMBL/GenBank/DDBJ whole genome shotgun (WGS) entry which is preliminary data.</text>
</comment>
<proteinExistence type="predicted"/>
<dbReference type="EMBL" id="SRLO01000578">
    <property type="protein sequence ID" value="TNN51553.1"/>
    <property type="molecule type" value="Genomic_DNA"/>
</dbReference>
<protein>
    <recommendedName>
        <fullName evidence="4">Secreted protein</fullName>
    </recommendedName>
</protein>
<keyword evidence="1" id="KW-0732">Signal</keyword>